<protein>
    <submittedName>
        <fullName evidence="1">Serine/threonine-protein kinase HipA</fullName>
    </submittedName>
</protein>
<evidence type="ECO:0000313" key="2">
    <source>
        <dbReference type="Proteomes" id="UP000217277"/>
    </source>
</evidence>
<keyword evidence="1" id="KW-0808">Transferase</keyword>
<evidence type="ECO:0000313" key="1">
    <source>
        <dbReference type="EMBL" id="ATC84126.1"/>
    </source>
</evidence>
<gene>
    <name evidence="1" type="primary">hipA</name>
    <name evidence="1" type="ORF">PAGA_b0164</name>
</gene>
<keyword evidence="2" id="KW-1185">Reference proteome</keyword>
<keyword evidence="1" id="KW-0418">Kinase</keyword>
<dbReference type="Proteomes" id="UP000217277">
    <property type="component" value="Chromosome II"/>
</dbReference>
<organism evidence="1 2">
    <name type="scientific">Pseudoalteromonas agarivorans DSM 14585</name>
    <dbReference type="NCBI Taxonomy" id="1312369"/>
    <lineage>
        <taxon>Bacteria</taxon>
        <taxon>Pseudomonadati</taxon>
        <taxon>Pseudomonadota</taxon>
        <taxon>Gammaproteobacteria</taxon>
        <taxon>Alteromonadales</taxon>
        <taxon>Pseudoalteromonadaceae</taxon>
        <taxon>Pseudoalteromonas</taxon>
    </lineage>
</organism>
<reference evidence="1" key="1">
    <citation type="submission" date="2015-03" db="EMBL/GenBank/DDBJ databases">
        <authorList>
            <person name="Xie B.-B."/>
            <person name="Rong J.-C."/>
            <person name="Qin Q.-L."/>
            <person name="Zhang Y.-Z."/>
        </authorList>
    </citation>
    <scope>NUCLEOTIDE SEQUENCE</scope>
    <source>
        <strain evidence="1">DSM 14585</strain>
    </source>
</reference>
<accession>A0ACA8E1K8</accession>
<name>A0ACA8E1K8_9GAMM</name>
<sequence length="65" mass="7413">MTSEAYVFIDGLEDSPIICGFFKLNTQTGRGEFNYGKSYLARSDAFAPLGCQRQRQRHHQRDIGN</sequence>
<dbReference type="EMBL" id="CP011012">
    <property type="protein sequence ID" value="ATC84126.1"/>
    <property type="molecule type" value="Genomic_DNA"/>
</dbReference>
<proteinExistence type="predicted"/>